<organism evidence="1 2">
    <name type="scientific">Nonomuraea aridisoli</name>
    <dbReference type="NCBI Taxonomy" id="2070368"/>
    <lineage>
        <taxon>Bacteria</taxon>
        <taxon>Bacillati</taxon>
        <taxon>Actinomycetota</taxon>
        <taxon>Actinomycetes</taxon>
        <taxon>Streptosporangiales</taxon>
        <taxon>Streptosporangiaceae</taxon>
        <taxon>Nonomuraea</taxon>
    </lineage>
</organism>
<dbReference type="RefSeq" id="WP_111177289.1">
    <property type="nucleotide sequence ID" value="NZ_POUD01000018.1"/>
</dbReference>
<reference evidence="1 2" key="1">
    <citation type="submission" date="2018-01" db="EMBL/GenBank/DDBJ databases">
        <title>Draft genome sequence of Nonomuraea sp. KC333.</title>
        <authorList>
            <person name="Sahin N."/>
            <person name="Saygin H."/>
            <person name="Ay H."/>
        </authorList>
    </citation>
    <scope>NUCLEOTIDE SEQUENCE [LARGE SCALE GENOMIC DNA]</scope>
    <source>
        <strain evidence="1 2">KC333</strain>
    </source>
</reference>
<accession>A0A2W2FHP8</accession>
<dbReference type="AlphaFoldDB" id="A0A2W2FHP8"/>
<dbReference type="OrthoDB" id="3529419at2"/>
<dbReference type="Proteomes" id="UP000249304">
    <property type="component" value="Unassembled WGS sequence"/>
</dbReference>
<proteinExistence type="predicted"/>
<dbReference type="EMBL" id="POUD01000018">
    <property type="protein sequence ID" value="PZG21217.1"/>
    <property type="molecule type" value="Genomic_DNA"/>
</dbReference>
<keyword evidence="2" id="KW-1185">Reference proteome</keyword>
<evidence type="ECO:0000313" key="2">
    <source>
        <dbReference type="Proteomes" id="UP000249304"/>
    </source>
</evidence>
<sequence>MLIASIVAVVSVAAGIGGAALLGVFDNEGGGAPIADSPEEIAGLSKDRLTQADVTKINGDALFWAMFRKQATQPVAHAKRLTYRDLDDFEAGMPDGIEESAHDYRSKQFSHTALSLRDGKVPDHLTRCVDGASYYVFLTLSEDRQDWDSISKSDQTCERTYSPGRYSDGVNINGLTDEQADAFVGYLRDGAAKGLMRPGKPALAEHDGKQYVRLPVELKPVKMDGHYWGGQVLIFALHEIGFDGKSIGEHPYAYYGRGGGGFEITYLIDPKSLLPVYGEFRETPGMNEETDRPDPMNTGDLSAYRIHYIWHGKVPKLNLKGKKPLTFSWPDEES</sequence>
<evidence type="ECO:0000313" key="1">
    <source>
        <dbReference type="EMBL" id="PZG21217.1"/>
    </source>
</evidence>
<gene>
    <name evidence="1" type="ORF">C1J01_07100</name>
</gene>
<name>A0A2W2FHP8_9ACTN</name>
<comment type="caution">
    <text evidence="1">The sequence shown here is derived from an EMBL/GenBank/DDBJ whole genome shotgun (WGS) entry which is preliminary data.</text>
</comment>
<protein>
    <submittedName>
        <fullName evidence="1">Uncharacterized protein</fullName>
    </submittedName>
</protein>